<evidence type="ECO:0000313" key="2">
    <source>
        <dbReference type="EMBL" id="XBV85116.1"/>
    </source>
</evidence>
<dbReference type="EMBL" id="CP158299">
    <property type="protein sequence ID" value="XBV85116.1"/>
    <property type="molecule type" value="Genomic_DNA"/>
</dbReference>
<proteinExistence type="predicted"/>
<reference evidence="2" key="1">
    <citation type="submission" date="2024-06" db="EMBL/GenBank/DDBJ databases">
        <title>Draft Genome Sequence of Deinococcus sonorensis Type Strain KR-87, a Biofilm Producing Representative of the Genus Deinococcus.</title>
        <authorList>
            <person name="Boren L.S."/>
            <person name="Grosso R.A."/>
            <person name="Hugenberg-Cox A.N."/>
            <person name="Hill J.T.E."/>
            <person name="Albert C.M."/>
            <person name="Tuohy J.M."/>
        </authorList>
    </citation>
    <scope>NUCLEOTIDE SEQUENCE</scope>
    <source>
        <strain evidence="2">KR-87</strain>
    </source>
</reference>
<dbReference type="AlphaFoldDB" id="A0AAU7U9Q5"/>
<dbReference type="RefSeq" id="WP_350243153.1">
    <property type="nucleotide sequence ID" value="NZ_CP158299.1"/>
</dbReference>
<protein>
    <submittedName>
        <fullName evidence="2">Uncharacterized protein</fullName>
    </submittedName>
</protein>
<gene>
    <name evidence="2" type="ORF">ABOD76_16985</name>
</gene>
<feature type="region of interest" description="Disordered" evidence="1">
    <location>
        <begin position="1"/>
        <end position="24"/>
    </location>
</feature>
<accession>A0AAU7U9Q5</accession>
<organism evidence="2">
    <name type="scientific">Deinococcus sonorensis KR-87</name>
    <dbReference type="NCBI Taxonomy" id="694439"/>
    <lineage>
        <taxon>Bacteria</taxon>
        <taxon>Thermotogati</taxon>
        <taxon>Deinococcota</taxon>
        <taxon>Deinococci</taxon>
        <taxon>Deinococcales</taxon>
        <taxon>Deinococcaceae</taxon>
        <taxon>Deinococcus</taxon>
    </lineage>
</organism>
<evidence type="ECO:0000256" key="1">
    <source>
        <dbReference type="SAM" id="MobiDB-lite"/>
    </source>
</evidence>
<sequence>MAARRRRRDHPVSPAPTSLQDFPPALQPRLVEAVRTDQPLLALQEVLRQAGADRPVPELHALAWTVLGLPGPAPEPGKATSYAALAGLAELHDVGRSADVAALARLLSREEELVPDLRAARPWLPPGRPEELLEAVFSSEWSGFLGRLGASGAWVYAASVAELQQLGHRYGQLVEAFLNSRASEVLLALAGADRPLLLRLERASPRPLTPLETRAAQVQMLSRAEATFWDAARQQAMTQRDAWASRQR</sequence>
<dbReference type="KEGG" id="dsc:ABOD76_16985"/>
<name>A0AAU7U9Q5_9DEIO</name>